<keyword evidence="1" id="KW-1133">Transmembrane helix</keyword>
<reference evidence="2 3" key="1">
    <citation type="submission" date="2014-09" db="EMBL/GenBank/DDBJ databases">
        <title>Draft Genome Sequence of Draconibacterium sp. JN14CK-3.</title>
        <authorList>
            <person name="Dong C."/>
            <person name="Lai Q."/>
            <person name="Shao Z."/>
        </authorList>
    </citation>
    <scope>NUCLEOTIDE SEQUENCE [LARGE SCALE GENOMIC DNA]</scope>
    <source>
        <strain evidence="2 3">JN14CK-3</strain>
    </source>
</reference>
<dbReference type="RefSeq" id="WP_045033266.1">
    <property type="nucleotide sequence ID" value="NZ_JRHC01000007.1"/>
</dbReference>
<protein>
    <submittedName>
        <fullName evidence="2">Uncharacterized protein</fullName>
    </submittedName>
</protein>
<dbReference type="AlphaFoldDB" id="A0A0D8J5A5"/>
<keyword evidence="3" id="KW-1185">Reference proteome</keyword>
<comment type="caution">
    <text evidence="2">The sequence shown here is derived from an EMBL/GenBank/DDBJ whole genome shotgun (WGS) entry which is preliminary data.</text>
</comment>
<sequence length="586" mass="68355">MNSVPNKTKTITRFVPAGLLFLFATVFLYSFTDYIFFYQEKSSLFQTGFSFLQQHLDRPGGILEYLGQLQIAFYYYPLVGALIVSAQLVLIIWLISGIGKKLGAENFLFLPFLTGALLFYLQTNYQYQAINNLGILVQLLLFVGLIQSNPKYEWWVVILLPAIYFLFGSFSVLLLGITTVYFLLQKSWVKPALSWISLAIFFWIGKEFLFFYTTDSLLVFPFSATTIGGQVVLFGLAVLLLLFVPVFAKIRINLIERIKIRQLKLAMFSPYLILALLAVVAFQNIDEKSKHYFYAEKLFYEQKYDELIRYNYDQPTNNKLTLFLNNVALAETGRLADSFFKFRQSDDGSTLFLKWQNINQFIRLGGYYYYAIGVINEAQRWAYEYTVIYGYTPETLKMLIKTELIKGNYKTAEKYISILDRSLFYKNEAHHFRKFLNDDAAVWSDKELGKKKQQDSNPDFFVKSDMPWLNLLPVLDADSNNPIALQYELSWLMLQKDMKGIVELLPALENAGLKKIPKNVEEAVVTYKLLRVGEMPELQQLQIDPETEQRFQRYYQIYQQTRSNKGKAQIALREFADTYWYYVFFN</sequence>
<gene>
    <name evidence="2" type="ORF">LH29_21830</name>
</gene>
<name>A0A0D8J5A5_9BACT</name>
<evidence type="ECO:0000313" key="3">
    <source>
        <dbReference type="Proteomes" id="UP000032544"/>
    </source>
</evidence>
<dbReference type="EMBL" id="JRHC01000007">
    <property type="protein sequence ID" value="KJF41934.1"/>
    <property type="molecule type" value="Genomic_DNA"/>
</dbReference>
<evidence type="ECO:0000313" key="2">
    <source>
        <dbReference type="EMBL" id="KJF41934.1"/>
    </source>
</evidence>
<dbReference type="Proteomes" id="UP000032544">
    <property type="component" value="Unassembled WGS sequence"/>
</dbReference>
<dbReference type="Pfam" id="PF19529">
    <property type="entry name" value="DUF6057"/>
    <property type="match status" value="1"/>
</dbReference>
<feature type="transmembrane region" description="Helical" evidence="1">
    <location>
        <begin position="218"/>
        <end position="244"/>
    </location>
</feature>
<keyword evidence="1" id="KW-0472">Membrane</keyword>
<feature type="transmembrane region" description="Helical" evidence="1">
    <location>
        <begin position="191"/>
        <end position="212"/>
    </location>
</feature>
<organism evidence="2 3">
    <name type="scientific">Draconibacterium sediminis</name>
    <dbReference type="NCBI Taxonomy" id="1544798"/>
    <lineage>
        <taxon>Bacteria</taxon>
        <taxon>Pseudomonadati</taxon>
        <taxon>Bacteroidota</taxon>
        <taxon>Bacteroidia</taxon>
        <taxon>Marinilabiliales</taxon>
        <taxon>Prolixibacteraceae</taxon>
        <taxon>Draconibacterium</taxon>
    </lineage>
</organism>
<feature type="transmembrane region" description="Helical" evidence="1">
    <location>
        <begin position="14"/>
        <end position="37"/>
    </location>
</feature>
<accession>A0A0D8J5A5</accession>
<evidence type="ECO:0000256" key="1">
    <source>
        <dbReference type="SAM" id="Phobius"/>
    </source>
</evidence>
<feature type="transmembrane region" description="Helical" evidence="1">
    <location>
        <begin position="73"/>
        <end position="95"/>
    </location>
</feature>
<dbReference type="OrthoDB" id="1077924at2"/>
<keyword evidence="1" id="KW-0812">Transmembrane</keyword>
<feature type="transmembrane region" description="Helical" evidence="1">
    <location>
        <begin position="265"/>
        <end position="282"/>
    </location>
</feature>
<feature type="transmembrane region" description="Helical" evidence="1">
    <location>
        <begin position="154"/>
        <end position="184"/>
    </location>
</feature>
<feature type="transmembrane region" description="Helical" evidence="1">
    <location>
        <begin position="130"/>
        <end position="148"/>
    </location>
</feature>
<dbReference type="InterPro" id="IPR045692">
    <property type="entry name" value="DUF6057"/>
</dbReference>
<proteinExistence type="predicted"/>
<feature type="transmembrane region" description="Helical" evidence="1">
    <location>
        <begin position="107"/>
        <end position="123"/>
    </location>
</feature>